<keyword evidence="6" id="KW-0539">Nucleus</keyword>
<dbReference type="GO" id="GO:0000709">
    <property type="term" value="P:meiotic joint molecule formation"/>
    <property type="evidence" value="ECO:0007669"/>
    <property type="project" value="UniProtKB-ARBA"/>
</dbReference>
<dbReference type="FunFam" id="3.40.50.300:FF:000239">
    <property type="entry name" value="Meiotic recombination protein DMC1"/>
    <property type="match status" value="1"/>
</dbReference>
<evidence type="ECO:0000256" key="4">
    <source>
        <dbReference type="ARBA" id="ARBA00022840"/>
    </source>
</evidence>
<dbReference type="InterPro" id="IPR011940">
    <property type="entry name" value="Dmc1"/>
</dbReference>
<dbReference type="InterPro" id="IPR027417">
    <property type="entry name" value="P-loop_NTPase"/>
</dbReference>
<dbReference type="PROSITE" id="PS50163">
    <property type="entry name" value="RECA_3"/>
    <property type="match status" value="1"/>
</dbReference>
<dbReference type="STRING" id="988480.A0A075AQB9"/>
<dbReference type="InterPro" id="IPR020587">
    <property type="entry name" value="RecA_monomer-monomer_interface"/>
</dbReference>
<dbReference type="GO" id="GO:0005524">
    <property type="term" value="F:ATP binding"/>
    <property type="evidence" value="ECO:0007669"/>
    <property type="project" value="UniProtKB-KW"/>
</dbReference>
<dbReference type="NCBIfam" id="NF003301">
    <property type="entry name" value="PRK04301.1"/>
    <property type="match status" value="1"/>
</dbReference>
<feature type="domain" description="RecA family profile 2" evidence="11">
    <location>
        <begin position="277"/>
        <end position="340"/>
    </location>
</feature>
<keyword evidence="4 9" id="KW-0067">ATP-binding</keyword>
<dbReference type="EMBL" id="KE561347">
    <property type="protein sequence ID" value="EPZ30915.1"/>
    <property type="molecule type" value="Genomic_DNA"/>
</dbReference>
<evidence type="ECO:0000256" key="3">
    <source>
        <dbReference type="ARBA" id="ARBA00022741"/>
    </source>
</evidence>
<name>A0A075AQB9_ROZAC</name>
<dbReference type="SUPFAM" id="SSF52540">
    <property type="entry name" value="P-loop containing nucleoside triphosphate hydrolases"/>
    <property type="match status" value="1"/>
</dbReference>
<evidence type="ECO:0000256" key="5">
    <source>
        <dbReference type="ARBA" id="ARBA00023125"/>
    </source>
</evidence>
<dbReference type="InterPro" id="IPR013632">
    <property type="entry name" value="Rad51_C"/>
</dbReference>
<dbReference type="PROSITE" id="PS50162">
    <property type="entry name" value="RECA_2"/>
    <property type="match status" value="1"/>
</dbReference>
<dbReference type="GO" id="GO:0042148">
    <property type="term" value="P:DNA strand invasion"/>
    <property type="evidence" value="ECO:0007669"/>
    <property type="project" value="TreeGrafter"/>
</dbReference>
<dbReference type="GO" id="GO:0003690">
    <property type="term" value="F:double-stranded DNA binding"/>
    <property type="evidence" value="ECO:0007669"/>
    <property type="project" value="TreeGrafter"/>
</dbReference>
<evidence type="ECO:0000256" key="7">
    <source>
        <dbReference type="ARBA" id="ARBA00023254"/>
    </source>
</evidence>
<dbReference type="HOGENOM" id="CLU_041732_0_0_1"/>
<proteinExistence type="inferred from homology"/>
<dbReference type="GO" id="GO:0070192">
    <property type="term" value="P:chromosome organization involved in meiotic cell cycle"/>
    <property type="evidence" value="ECO:0007669"/>
    <property type="project" value="TreeGrafter"/>
</dbReference>
<dbReference type="InterPro" id="IPR020588">
    <property type="entry name" value="RecA_ATP-bd"/>
</dbReference>
<evidence type="ECO:0000256" key="1">
    <source>
        <dbReference type="ARBA" id="ARBA00004123"/>
    </source>
</evidence>
<evidence type="ECO:0000259" key="10">
    <source>
        <dbReference type="PROSITE" id="PS50162"/>
    </source>
</evidence>
<sequence length="340" mass="37102">MVQALESERDVVDQEEIDEDIQSVDLLQSQGIGVADINKLKAVGICTLKGLLMTTRKALGKVKGLSEAKVDKLLEAAAKLSSGGFITAMEYAQRRQAVLKISTGSKELDKLIGGGIQTMSITEAFGEFRTGKTQLSHTLCVTCQMPVEEGGANSKVALIDTENTFRPDRLRAIATRFNMDPEEVLNNVLYAKAFNTDQQLDLITALAAKFSEEPGAYRLIIIDSIINLFRTDFSGRGELGERQQKLNTMMSRLMKVAEEFNVAIFITNQMMSDPSGGLTFVADPKKPVGGHVLAHASTTRLYLRKGRDNQRVAKLYDSPDMPEAEATYAITEGGIDDGTG</sequence>
<evidence type="ECO:0000256" key="6">
    <source>
        <dbReference type="ARBA" id="ARBA00023242"/>
    </source>
</evidence>
<dbReference type="AlphaFoldDB" id="A0A075AQB9"/>
<dbReference type="PIRSF" id="PIRSF005856">
    <property type="entry name" value="Rad51"/>
    <property type="match status" value="1"/>
</dbReference>
<dbReference type="Gene3D" id="3.40.50.300">
    <property type="entry name" value="P-loop containing nucleotide triphosphate hydrolases"/>
    <property type="match status" value="1"/>
</dbReference>
<dbReference type="GO" id="GO:0140664">
    <property type="term" value="F:ATP-dependent DNA damage sensor activity"/>
    <property type="evidence" value="ECO:0007669"/>
    <property type="project" value="InterPro"/>
</dbReference>
<dbReference type="GO" id="GO:0003697">
    <property type="term" value="F:single-stranded DNA binding"/>
    <property type="evidence" value="ECO:0007669"/>
    <property type="project" value="TreeGrafter"/>
</dbReference>
<evidence type="ECO:0000256" key="2">
    <source>
        <dbReference type="ARBA" id="ARBA00008897"/>
    </source>
</evidence>
<dbReference type="SMART" id="SM00382">
    <property type="entry name" value="AAA"/>
    <property type="match status" value="1"/>
</dbReference>
<dbReference type="OrthoDB" id="10251254at2759"/>
<dbReference type="PANTHER" id="PTHR22942">
    <property type="entry name" value="RECA/RAD51/RADA DNA STRAND-PAIRING FAMILY MEMBER"/>
    <property type="match status" value="1"/>
</dbReference>
<dbReference type="PANTHER" id="PTHR22942:SF30">
    <property type="entry name" value="MEIOTIC RECOMBINATION PROTEIN DMC1_LIM15 HOMOLOG"/>
    <property type="match status" value="1"/>
</dbReference>
<dbReference type="GO" id="GO:0006312">
    <property type="term" value="P:mitotic recombination"/>
    <property type="evidence" value="ECO:0007669"/>
    <property type="project" value="TreeGrafter"/>
</dbReference>
<dbReference type="GO" id="GO:0000730">
    <property type="term" value="P:DNA recombinase assembly"/>
    <property type="evidence" value="ECO:0007669"/>
    <property type="project" value="TreeGrafter"/>
</dbReference>
<dbReference type="GO" id="GO:0000150">
    <property type="term" value="F:DNA strand exchange activity"/>
    <property type="evidence" value="ECO:0007669"/>
    <property type="project" value="InterPro"/>
</dbReference>
<dbReference type="GO" id="GO:0000794">
    <property type="term" value="C:condensed nuclear chromosome"/>
    <property type="evidence" value="ECO:0007669"/>
    <property type="project" value="TreeGrafter"/>
</dbReference>
<gene>
    <name evidence="12" type="ORF">O9G_002792</name>
</gene>
<keyword evidence="7" id="KW-0469">Meiosis</keyword>
<dbReference type="SUPFAM" id="SSF47794">
    <property type="entry name" value="Rad51 N-terminal domain-like"/>
    <property type="match status" value="1"/>
</dbReference>
<dbReference type="NCBIfam" id="TIGR02238">
    <property type="entry name" value="recomb_DMC1"/>
    <property type="match status" value="1"/>
</dbReference>
<comment type="similarity">
    <text evidence="2">Belongs to the RecA family. DMC1 subfamily.</text>
</comment>
<evidence type="ECO:0000259" key="11">
    <source>
        <dbReference type="PROSITE" id="PS50163"/>
    </source>
</evidence>
<dbReference type="InterPro" id="IPR010995">
    <property type="entry name" value="DNA_repair_Rad51/TF_NusA_a-hlx"/>
</dbReference>
<evidence type="ECO:0000256" key="8">
    <source>
        <dbReference type="ARBA" id="ARBA00023306"/>
    </source>
</evidence>
<evidence type="ECO:0000256" key="9">
    <source>
        <dbReference type="RuleBase" id="RU003422"/>
    </source>
</evidence>
<reference evidence="12 13" key="1">
    <citation type="journal article" date="2013" name="Curr. Biol.">
        <title>Shared signatures of parasitism and phylogenomics unite Cryptomycota and microsporidia.</title>
        <authorList>
            <person name="James T.Y."/>
            <person name="Pelin A."/>
            <person name="Bonen L."/>
            <person name="Ahrendt S."/>
            <person name="Sain D."/>
            <person name="Corradi N."/>
            <person name="Stajich J.E."/>
        </authorList>
    </citation>
    <scope>NUCLEOTIDE SEQUENCE [LARGE SCALE GENOMIC DNA]</scope>
    <source>
        <strain evidence="12 13">CSF55</strain>
    </source>
</reference>
<dbReference type="Pfam" id="PF14520">
    <property type="entry name" value="HHH_5"/>
    <property type="match status" value="1"/>
</dbReference>
<evidence type="ECO:0000313" key="13">
    <source>
        <dbReference type="Proteomes" id="UP000030755"/>
    </source>
</evidence>
<comment type="subcellular location">
    <subcellularLocation>
        <location evidence="1">Nucleus</location>
    </subcellularLocation>
</comment>
<dbReference type="InterPro" id="IPR016467">
    <property type="entry name" value="DNA_recomb/repair_RecA-like"/>
</dbReference>
<evidence type="ECO:0000313" key="12">
    <source>
        <dbReference type="EMBL" id="EPZ30915.1"/>
    </source>
</evidence>
<organism evidence="12 13">
    <name type="scientific">Rozella allomycis (strain CSF55)</name>
    <dbReference type="NCBI Taxonomy" id="988480"/>
    <lineage>
        <taxon>Eukaryota</taxon>
        <taxon>Fungi</taxon>
        <taxon>Fungi incertae sedis</taxon>
        <taxon>Cryptomycota</taxon>
        <taxon>Cryptomycota incertae sedis</taxon>
        <taxon>Rozella</taxon>
    </lineage>
</organism>
<keyword evidence="3 9" id="KW-0547">Nucleotide-binding</keyword>
<dbReference type="Gene3D" id="1.10.150.20">
    <property type="entry name" value="5' to 3' exonuclease, C-terminal subdomain"/>
    <property type="match status" value="1"/>
</dbReference>
<dbReference type="OMA" id="ANPMKPV"/>
<feature type="domain" description="RecA family profile 1" evidence="10">
    <location>
        <begin position="97"/>
        <end position="270"/>
    </location>
</feature>
<keyword evidence="8" id="KW-0131">Cell cycle</keyword>
<keyword evidence="5" id="KW-0238">DNA-binding</keyword>
<accession>A0A075AQB9</accession>
<dbReference type="CDD" id="cd19514">
    <property type="entry name" value="DMC1"/>
    <property type="match status" value="1"/>
</dbReference>
<protein>
    <submittedName>
        <fullName evidence="12">Meiotic recombination protein DMC1/LIM15-like protein</fullName>
    </submittedName>
</protein>
<keyword evidence="13" id="KW-1185">Reference proteome</keyword>
<dbReference type="Pfam" id="PF08423">
    <property type="entry name" value="Rad51"/>
    <property type="match status" value="1"/>
</dbReference>
<dbReference type="Proteomes" id="UP000030755">
    <property type="component" value="Unassembled WGS sequence"/>
</dbReference>
<dbReference type="InterPro" id="IPR003593">
    <property type="entry name" value="AAA+_ATPase"/>
</dbReference>